<sequence length="130" mass="14725">MKISIVMTGYCIFSMEVSNQEPIIEIKHKIKHLLGIPFDSQILTICDCELIDGLDLDDYPLISDGTKIHLSTTKQTPPPPPPAAKMKITVKFSARKIQIDVDETDTVRSLKEKIHIVEGTPMRRMTLFFN</sequence>
<dbReference type="GO" id="GO:0005829">
    <property type="term" value="C:cytosol"/>
    <property type="evidence" value="ECO:0000318"/>
    <property type="project" value="GO_Central"/>
</dbReference>
<dbReference type="PROSITE" id="PS50053">
    <property type="entry name" value="UBIQUITIN_2"/>
    <property type="match status" value="1"/>
</dbReference>
<accession>A0A022RTQ7</accession>
<dbReference type="GO" id="GO:0070628">
    <property type="term" value="F:proteasome binding"/>
    <property type="evidence" value="ECO:0000318"/>
    <property type="project" value="GO_Central"/>
</dbReference>
<organism evidence="2 3">
    <name type="scientific">Erythranthe guttata</name>
    <name type="common">Yellow monkey flower</name>
    <name type="synonym">Mimulus guttatus</name>
    <dbReference type="NCBI Taxonomy" id="4155"/>
    <lineage>
        <taxon>Eukaryota</taxon>
        <taxon>Viridiplantae</taxon>
        <taxon>Streptophyta</taxon>
        <taxon>Embryophyta</taxon>
        <taxon>Tracheophyta</taxon>
        <taxon>Spermatophyta</taxon>
        <taxon>Magnoliopsida</taxon>
        <taxon>eudicotyledons</taxon>
        <taxon>Gunneridae</taxon>
        <taxon>Pentapetalae</taxon>
        <taxon>asterids</taxon>
        <taxon>lamiids</taxon>
        <taxon>Lamiales</taxon>
        <taxon>Phrymaceae</taxon>
        <taxon>Erythranthe</taxon>
    </lineage>
</organism>
<dbReference type="AlphaFoldDB" id="A0A022RTQ7"/>
<dbReference type="GO" id="GO:0031593">
    <property type="term" value="F:polyubiquitin modification-dependent protein binding"/>
    <property type="evidence" value="ECO:0000318"/>
    <property type="project" value="GO_Central"/>
</dbReference>
<evidence type="ECO:0000313" key="2">
    <source>
        <dbReference type="EMBL" id="EYU43113.1"/>
    </source>
</evidence>
<feature type="domain" description="Ubiquitin-like" evidence="1">
    <location>
        <begin position="86"/>
        <end position="130"/>
    </location>
</feature>
<keyword evidence="3" id="KW-1185">Reference proteome</keyword>
<dbReference type="STRING" id="4155.A0A022RTQ7"/>
<name>A0A022RTQ7_ERYGU</name>
<dbReference type="InterPro" id="IPR029071">
    <property type="entry name" value="Ubiquitin-like_domsf"/>
</dbReference>
<dbReference type="PANTHER" id="PTHR10621">
    <property type="entry name" value="UV EXCISION REPAIR PROTEIN RAD23"/>
    <property type="match status" value="1"/>
</dbReference>
<dbReference type="CDD" id="cd17039">
    <property type="entry name" value="Ubl_ubiquitin_like"/>
    <property type="match status" value="2"/>
</dbReference>
<reference evidence="2 3" key="1">
    <citation type="journal article" date="2013" name="Proc. Natl. Acad. Sci. U.S.A.">
        <title>Fine-scale variation in meiotic recombination in Mimulus inferred from population shotgun sequencing.</title>
        <authorList>
            <person name="Hellsten U."/>
            <person name="Wright K.M."/>
            <person name="Jenkins J."/>
            <person name="Shu S."/>
            <person name="Yuan Y."/>
            <person name="Wessler S.R."/>
            <person name="Schmutz J."/>
            <person name="Willis J.H."/>
            <person name="Rokhsar D.S."/>
        </authorList>
    </citation>
    <scope>NUCLEOTIDE SEQUENCE [LARGE SCALE GENOMIC DNA]</scope>
    <source>
        <strain evidence="3">cv. DUN x IM62</strain>
    </source>
</reference>
<dbReference type="eggNOG" id="KOG0001">
    <property type="taxonomic scope" value="Eukaryota"/>
</dbReference>
<dbReference type="GO" id="GO:0043130">
    <property type="term" value="F:ubiquitin binding"/>
    <property type="evidence" value="ECO:0000318"/>
    <property type="project" value="GO_Central"/>
</dbReference>
<dbReference type="GO" id="GO:0043161">
    <property type="term" value="P:proteasome-mediated ubiquitin-dependent protein catabolic process"/>
    <property type="evidence" value="ECO:0000318"/>
    <property type="project" value="GO_Central"/>
</dbReference>
<dbReference type="GO" id="GO:0005654">
    <property type="term" value="C:nucleoplasm"/>
    <property type="evidence" value="ECO:0000318"/>
    <property type="project" value="GO_Central"/>
</dbReference>
<dbReference type="InterPro" id="IPR000626">
    <property type="entry name" value="Ubiquitin-like_dom"/>
</dbReference>
<proteinExistence type="predicted"/>
<dbReference type="EMBL" id="KI630264">
    <property type="protein sequence ID" value="EYU43113.1"/>
    <property type="molecule type" value="Genomic_DNA"/>
</dbReference>
<feature type="non-terminal residue" evidence="2">
    <location>
        <position position="130"/>
    </location>
</feature>
<protein>
    <recommendedName>
        <fullName evidence="1">Ubiquitin-like domain-containing protein</fullName>
    </recommendedName>
</protein>
<evidence type="ECO:0000259" key="1">
    <source>
        <dbReference type="PROSITE" id="PS50053"/>
    </source>
</evidence>
<dbReference type="PANTHER" id="PTHR10621:SF39">
    <property type="entry name" value="UBIQUITIN-LIKE SUPERFAMILY PROTEIN"/>
    <property type="match status" value="1"/>
</dbReference>
<dbReference type="Pfam" id="PF00240">
    <property type="entry name" value="ubiquitin"/>
    <property type="match status" value="2"/>
</dbReference>
<evidence type="ECO:0000313" key="3">
    <source>
        <dbReference type="Proteomes" id="UP000030748"/>
    </source>
</evidence>
<dbReference type="Gene3D" id="3.10.20.90">
    <property type="entry name" value="Phosphatidylinositol 3-kinase Catalytic Subunit, Chain A, domain 1"/>
    <property type="match status" value="2"/>
</dbReference>
<dbReference type="SUPFAM" id="SSF54236">
    <property type="entry name" value="Ubiquitin-like"/>
    <property type="match status" value="2"/>
</dbReference>
<dbReference type="Proteomes" id="UP000030748">
    <property type="component" value="Unassembled WGS sequence"/>
</dbReference>
<gene>
    <name evidence="2" type="ORF">MIMGU_mgv1a023302mg</name>
</gene>